<name>A0A6C0RA02_9BACT</name>
<evidence type="ECO:0000313" key="1">
    <source>
        <dbReference type="EMBL" id="QIA06816.1"/>
    </source>
</evidence>
<dbReference type="KEGG" id="drc:G0Q07_03295"/>
<protein>
    <recommendedName>
        <fullName evidence="3">Outer membrane lipoprotein-sorting protein</fullName>
    </recommendedName>
</protein>
<organism evidence="1 2">
    <name type="scientific">Draconibacterium halophilum</name>
    <dbReference type="NCBI Taxonomy" id="2706887"/>
    <lineage>
        <taxon>Bacteria</taxon>
        <taxon>Pseudomonadati</taxon>
        <taxon>Bacteroidota</taxon>
        <taxon>Bacteroidia</taxon>
        <taxon>Marinilabiliales</taxon>
        <taxon>Prolixibacteraceae</taxon>
        <taxon>Draconibacterium</taxon>
    </lineage>
</organism>
<gene>
    <name evidence="1" type="ORF">G0Q07_03295</name>
</gene>
<accession>A0A6C0RA02</accession>
<dbReference type="AlphaFoldDB" id="A0A6C0RA02"/>
<evidence type="ECO:0008006" key="3">
    <source>
        <dbReference type="Google" id="ProtNLM"/>
    </source>
</evidence>
<dbReference type="Gene3D" id="2.50.20.10">
    <property type="entry name" value="Lipoprotein localisation LolA/LolB/LppX"/>
    <property type="match status" value="1"/>
</dbReference>
<dbReference type="EMBL" id="CP048409">
    <property type="protein sequence ID" value="QIA06816.1"/>
    <property type="molecule type" value="Genomic_DNA"/>
</dbReference>
<sequence>MITKYYYSSPDFVTVVNPFGEVKTYYPERNEVAYEQLPELSSKRTLIYYFTNNFIEDLGLVDEGFRLVSNEFEGQYYVTTWQPPSTLRGIITVKMVFENGLPVYSEYQASKENILKKIYYTNYKDFKQFRLPMNIVEISYIPAKDSIISRTTFSDVKVSWSDDSPYFNFKIPEDAKPISKSK</sequence>
<dbReference type="RefSeq" id="WP_163344746.1">
    <property type="nucleotide sequence ID" value="NZ_CP048409.1"/>
</dbReference>
<evidence type="ECO:0000313" key="2">
    <source>
        <dbReference type="Proteomes" id="UP000474630"/>
    </source>
</evidence>
<dbReference type="Proteomes" id="UP000474630">
    <property type="component" value="Chromosome"/>
</dbReference>
<keyword evidence="2" id="KW-1185">Reference proteome</keyword>
<reference evidence="1 2" key="1">
    <citation type="submission" date="2020-02" db="EMBL/GenBank/DDBJ databases">
        <title>Genome sequencing for Draconibacterium sp. strain M1.</title>
        <authorList>
            <person name="Park S.-J."/>
        </authorList>
    </citation>
    <scope>NUCLEOTIDE SEQUENCE [LARGE SCALE GENOMIC DNA]</scope>
    <source>
        <strain evidence="1 2">M1</strain>
    </source>
</reference>
<proteinExistence type="predicted"/>